<feature type="transmembrane region" description="Helical" evidence="10">
    <location>
        <begin position="181"/>
        <end position="201"/>
    </location>
</feature>
<evidence type="ECO:0000256" key="9">
    <source>
        <dbReference type="ARBA" id="ARBA00031636"/>
    </source>
</evidence>
<evidence type="ECO:0000256" key="10">
    <source>
        <dbReference type="SAM" id="Phobius"/>
    </source>
</evidence>
<dbReference type="AlphaFoldDB" id="A0A1V8P4I6"/>
<dbReference type="PANTHER" id="PTHR43298">
    <property type="entry name" value="MULTIDRUG RESISTANCE PROTEIN NORM-RELATED"/>
    <property type="match status" value="1"/>
</dbReference>
<dbReference type="EMBL" id="NAEW01000001">
    <property type="protein sequence ID" value="OQM43618.1"/>
    <property type="molecule type" value="Genomic_DNA"/>
</dbReference>
<dbReference type="GO" id="GO:0042910">
    <property type="term" value="F:xenobiotic transmembrane transporter activity"/>
    <property type="evidence" value="ECO:0007669"/>
    <property type="project" value="InterPro"/>
</dbReference>
<keyword evidence="5 10" id="KW-0812">Transmembrane</keyword>
<keyword evidence="6 10" id="KW-1133">Transmembrane helix</keyword>
<gene>
    <name evidence="11" type="ORF">BZK42_01655</name>
</gene>
<dbReference type="GO" id="GO:0015297">
    <property type="term" value="F:antiporter activity"/>
    <property type="evidence" value="ECO:0007669"/>
    <property type="project" value="UniProtKB-KW"/>
</dbReference>
<keyword evidence="3" id="KW-0050">Antiport</keyword>
<keyword evidence="4" id="KW-1003">Cell membrane</keyword>
<feature type="transmembrane region" description="Helical" evidence="10">
    <location>
        <begin position="108"/>
        <end position="129"/>
    </location>
</feature>
<evidence type="ECO:0000256" key="4">
    <source>
        <dbReference type="ARBA" id="ARBA00022475"/>
    </source>
</evidence>
<dbReference type="Pfam" id="PF01554">
    <property type="entry name" value="MatE"/>
    <property type="match status" value="2"/>
</dbReference>
<name>A0A1V8P4I6_CITBR</name>
<keyword evidence="8 10" id="KW-0472">Membrane</keyword>
<proteinExistence type="predicted"/>
<evidence type="ECO:0000256" key="6">
    <source>
        <dbReference type="ARBA" id="ARBA00022989"/>
    </source>
</evidence>
<feature type="transmembrane region" description="Helical" evidence="10">
    <location>
        <begin position="253"/>
        <end position="274"/>
    </location>
</feature>
<comment type="caution">
    <text evidence="11">The sequence shown here is derived from an EMBL/GenBank/DDBJ whole genome shotgun (WGS) entry which is preliminary data.</text>
</comment>
<evidence type="ECO:0000313" key="11">
    <source>
        <dbReference type="EMBL" id="OQM43618.1"/>
    </source>
</evidence>
<dbReference type="InterPro" id="IPR048279">
    <property type="entry name" value="MdtK-like"/>
</dbReference>
<dbReference type="NCBIfam" id="NF007562">
    <property type="entry name" value="PRK10189.1"/>
    <property type="match status" value="1"/>
</dbReference>
<evidence type="ECO:0000256" key="1">
    <source>
        <dbReference type="ARBA" id="ARBA00004429"/>
    </source>
</evidence>
<comment type="subcellular location">
    <subcellularLocation>
        <location evidence="1">Cell inner membrane</location>
        <topology evidence="1">Multi-pass membrane protein</topology>
    </subcellularLocation>
</comment>
<evidence type="ECO:0000256" key="8">
    <source>
        <dbReference type="ARBA" id="ARBA00023136"/>
    </source>
</evidence>
<reference evidence="11 12" key="1">
    <citation type="submission" date="2017-03" db="EMBL/GenBank/DDBJ databases">
        <authorList>
            <person name="Afonso C.L."/>
            <person name="Miller P.J."/>
            <person name="Scott M.A."/>
            <person name="Spackman E."/>
            <person name="Goraichik I."/>
            <person name="Dimitrov K.M."/>
            <person name="Suarez D.L."/>
            <person name="Swayne D.E."/>
        </authorList>
    </citation>
    <scope>NUCLEOTIDE SEQUENCE [LARGE SCALE GENOMIC DNA]</scope>
    <source>
        <strain evidence="11 12">ATCC 51113</strain>
    </source>
</reference>
<evidence type="ECO:0000256" key="5">
    <source>
        <dbReference type="ARBA" id="ARBA00022692"/>
    </source>
</evidence>
<dbReference type="InterPro" id="IPR002528">
    <property type="entry name" value="MATE_fam"/>
</dbReference>
<evidence type="ECO:0000256" key="2">
    <source>
        <dbReference type="ARBA" id="ARBA00022448"/>
    </source>
</evidence>
<dbReference type="InterPro" id="IPR050222">
    <property type="entry name" value="MATE_MdtK"/>
</dbReference>
<feature type="transmembrane region" description="Helical" evidence="10">
    <location>
        <begin position="341"/>
        <end position="364"/>
    </location>
</feature>
<protein>
    <recommendedName>
        <fullName evidence="9">Multidrug-efflux transporter</fullName>
    </recommendedName>
</protein>
<dbReference type="PANTHER" id="PTHR43298:SF2">
    <property type="entry name" value="FMN_FAD EXPORTER YEEO-RELATED"/>
    <property type="match status" value="1"/>
</dbReference>
<feature type="transmembrane region" description="Helical" evidence="10">
    <location>
        <begin position="376"/>
        <end position="397"/>
    </location>
</feature>
<feature type="transmembrane region" description="Helical" evidence="10">
    <location>
        <begin position="221"/>
        <end position="241"/>
    </location>
</feature>
<feature type="transmembrane region" description="Helical" evidence="10">
    <location>
        <begin position="149"/>
        <end position="169"/>
    </location>
</feature>
<feature type="transmembrane region" description="Helical" evidence="10">
    <location>
        <begin position="72"/>
        <end position="96"/>
    </location>
</feature>
<dbReference type="Proteomes" id="UP000192573">
    <property type="component" value="Unassembled WGS sequence"/>
</dbReference>
<accession>A0A1V8P4I6</accession>
<sequence length="484" mass="52682">MNVSAALRQVASRTPWYAKRKSYKVLFWREITPLAVPIFLENTCVLLMGVLSTFLVSWLGKEAMAGVGLADSFNMVIMAFFAAIDLGTTVVVAFSLGKRDRRRARAAARQSLVIMTIFATALAAVIHYFGEQIIDVVAGEATPDVKALALTYLELTVLSYPAAAIALIGSGALRGAGNTKIPLLINGGMNILNIIISSILIYGGFSWQGLGFVGAGLGLTISRYIGAFAIIWVLMIGFNPALRIPFKSYFKPLNLAIIWEVMGIGIPASIESVLFNGGKLLTQMFVSGMGTSVIAGNFIAFSIAALINLPGNALGSASTIITGRRLGNGQIAQAEIQLRHIFWLSTIGLTAIAWLTAPFAGVMASFYTHDQDVKEVIVILIWLNAAFMPIWAASWVLPSGFKGARDVRFAMWVSMLGMWGCRVVAGYTLGIVLGWGVVGVWLGMFFDWAVRAALFYWRMVTGRWLWKYPRPEREKCIKQPVASE</sequence>
<keyword evidence="2" id="KW-0813">Transport</keyword>
<dbReference type="GO" id="GO:0006811">
    <property type="term" value="P:monoatomic ion transport"/>
    <property type="evidence" value="ECO:0007669"/>
    <property type="project" value="UniProtKB-KW"/>
</dbReference>
<dbReference type="CDD" id="cd13137">
    <property type="entry name" value="MATE_NorM_like"/>
    <property type="match status" value="1"/>
</dbReference>
<dbReference type="GO" id="GO:0005886">
    <property type="term" value="C:plasma membrane"/>
    <property type="evidence" value="ECO:0007669"/>
    <property type="project" value="UniProtKB-SubCell"/>
</dbReference>
<organism evidence="11 12">
    <name type="scientific">Citrobacter braakii</name>
    <dbReference type="NCBI Taxonomy" id="57706"/>
    <lineage>
        <taxon>Bacteria</taxon>
        <taxon>Pseudomonadati</taxon>
        <taxon>Pseudomonadota</taxon>
        <taxon>Gammaproteobacteria</taxon>
        <taxon>Enterobacterales</taxon>
        <taxon>Enterobacteriaceae</taxon>
        <taxon>Citrobacter</taxon>
        <taxon>Citrobacter freundii complex</taxon>
    </lineage>
</organism>
<evidence type="ECO:0000256" key="7">
    <source>
        <dbReference type="ARBA" id="ARBA00023065"/>
    </source>
</evidence>
<evidence type="ECO:0000313" key="12">
    <source>
        <dbReference type="Proteomes" id="UP000192573"/>
    </source>
</evidence>
<feature type="transmembrane region" description="Helical" evidence="10">
    <location>
        <begin position="294"/>
        <end position="321"/>
    </location>
</feature>
<dbReference type="NCBIfam" id="TIGR00797">
    <property type="entry name" value="matE"/>
    <property type="match status" value="1"/>
</dbReference>
<dbReference type="PIRSF" id="PIRSF006603">
    <property type="entry name" value="DinF"/>
    <property type="match status" value="1"/>
</dbReference>
<feature type="transmembrane region" description="Helical" evidence="10">
    <location>
        <begin position="34"/>
        <end position="60"/>
    </location>
</feature>
<evidence type="ECO:0000256" key="3">
    <source>
        <dbReference type="ARBA" id="ARBA00022449"/>
    </source>
</evidence>
<keyword evidence="7" id="KW-0406">Ion transport</keyword>